<dbReference type="EMBL" id="JAMPKM010000013">
    <property type="protein sequence ID" value="MEP0819207.1"/>
    <property type="molecule type" value="Genomic_DNA"/>
</dbReference>
<dbReference type="PIRSF" id="PIRSF001227">
    <property type="entry name" value="Pen_acylase"/>
    <property type="match status" value="1"/>
</dbReference>
<dbReference type="Pfam" id="PF01804">
    <property type="entry name" value="Penicil_amidase"/>
    <property type="match status" value="1"/>
</dbReference>
<dbReference type="Gene3D" id="1.10.1400.10">
    <property type="match status" value="1"/>
</dbReference>
<reference evidence="5 6" key="1">
    <citation type="submission" date="2022-04" db="EMBL/GenBank/DDBJ databases">
        <title>Positive selection, recombination, and allopatry shape intraspecific diversity of widespread and dominant cyanobacteria.</title>
        <authorList>
            <person name="Wei J."/>
            <person name="Shu W."/>
            <person name="Hu C."/>
        </authorList>
    </citation>
    <scope>NUCLEOTIDE SEQUENCE [LARGE SCALE GENOMIC DNA]</scope>
    <source>
        <strain evidence="5 6">GB2-A4</strain>
    </source>
</reference>
<dbReference type="PANTHER" id="PTHR34218:SF3">
    <property type="entry name" value="ACYL-HOMOSERINE LACTONE ACYLASE PVDQ"/>
    <property type="match status" value="1"/>
</dbReference>
<sequence>MKYFLSRLSQRQLIRLYSLLLAIVLILIIITSGPLGQAASTEILWDTYGVPHISSNRTPDLFRAFGWAQMQSHANLLLRLYGQARGRAAEYWGEDYAESDQWVRKMGIPERSQAWYKAQTPKFRQYLDTFAAGINAYAKAHPDQIEDDLKAVLPISPVDVLAHTQRVLHFTFVVNPEELQATLAKADPGEPVGGSNGWAIAPSHSASGKAMLLANPHLPWADLFLWYEAQITALGIDAYGATLVGVPVLAIAFNDAMGWTHTVNTYDGWDAYALTSRDGGYEFDGQVRPFDTETQTLKVKQKDGSWQEQTLTIQRSVHGPVVAEPKGQAIALRVSGLDRARGLEQWWKMACATNLSEFETALKRMQLPMFTVLYADRDGHILNFFNGQVPVRQEGTFADWSGVIPGNTSKTLWTRIHAYEDLPRVVDPKTGWLQNANDAPWTTTLPAALNPDDFPAYIAPRDVLYFRAQRSLRMLMEDPKISFEELIRYKHSTRMELADRILDDLTTAAKSSTDPLIKQAIAVLQKWDRQAEAKSRGAVLFKAWNDLMDRSKLFAIPWDEKSPLTTPDGLADPEAAITALKTAATELLKNYGALDIAWGDVFRLKSEANNLPANGGPGGLGIFRTVNYTPAEEGQFQAIDGDSFVAVIEFSNPVRAQALTSYGNATQPDMLQGSDQLTLMSQKKLRPVWRSRRDILAHLKSRTVNFGKD</sequence>
<proteinExistence type="inferred from homology"/>
<dbReference type="PANTHER" id="PTHR34218">
    <property type="entry name" value="PEPTIDASE S45 PENICILLIN AMIDASE"/>
    <property type="match status" value="1"/>
</dbReference>
<keyword evidence="6" id="KW-1185">Reference proteome</keyword>
<evidence type="ECO:0000313" key="5">
    <source>
        <dbReference type="EMBL" id="MEP0819207.1"/>
    </source>
</evidence>
<accession>A0ABV0JBP9</accession>
<name>A0ABV0JBP9_9CYAN</name>
<dbReference type="InterPro" id="IPR043147">
    <property type="entry name" value="Penicillin_amidase_A-knob"/>
</dbReference>
<dbReference type="Gene3D" id="3.60.20.10">
    <property type="entry name" value="Glutamine Phosphoribosylpyrophosphate, subunit 1, domain 1"/>
    <property type="match status" value="1"/>
</dbReference>
<dbReference type="Gene3D" id="2.30.120.10">
    <property type="match status" value="1"/>
</dbReference>
<evidence type="ECO:0000313" key="6">
    <source>
        <dbReference type="Proteomes" id="UP001464891"/>
    </source>
</evidence>
<dbReference type="Proteomes" id="UP001464891">
    <property type="component" value="Unassembled WGS sequence"/>
</dbReference>
<keyword evidence="2" id="KW-0732">Signal</keyword>
<keyword evidence="4" id="KW-0865">Zymogen</keyword>
<evidence type="ECO:0000256" key="2">
    <source>
        <dbReference type="ARBA" id="ARBA00022729"/>
    </source>
</evidence>
<evidence type="ECO:0000256" key="1">
    <source>
        <dbReference type="ARBA" id="ARBA00006586"/>
    </source>
</evidence>
<dbReference type="InterPro" id="IPR002692">
    <property type="entry name" value="S45"/>
</dbReference>
<comment type="caution">
    <text evidence="5">The sequence shown here is derived from an EMBL/GenBank/DDBJ whole genome shotgun (WGS) entry which is preliminary data.</text>
</comment>
<dbReference type="InterPro" id="IPR043146">
    <property type="entry name" value="Penicillin_amidase_N_B-knob"/>
</dbReference>
<evidence type="ECO:0000256" key="4">
    <source>
        <dbReference type="ARBA" id="ARBA00023145"/>
    </source>
</evidence>
<dbReference type="InterPro" id="IPR023343">
    <property type="entry name" value="Penicillin_amidase_dom1"/>
</dbReference>
<protein>
    <submittedName>
        <fullName evidence="5">Acylase</fullName>
    </submittedName>
</protein>
<comment type="similarity">
    <text evidence="1">Belongs to the peptidase S45 family.</text>
</comment>
<organism evidence="5 6">
    <name type="scientific">Trichocoleus desertorum GB2-A4</name>
    <dbReference type="NCBI Taxonomy" id="2933944"/>
    <lineage>
        <taxon>Bacteria</taxon>
        <taxon>Bacillati</taxon>
        <taxon>Cyanobacteriota</taxon>
        <taxon>Cyanophyceae</taxon>
        <taxon>Leptolyngbyales</taxon>
        <taxon>Trichocoleusaceae</taxon>
        <taxon>Trichocoleus</taxon>
    </lineage>
</organism>
<dbReference type="InterPro" id="IPR014395">
    <property type="entry name" value="Pen/GL7ACA/AHL_acylase"/>
</dbReference>
<dbReference type="CDD" id="cd01936">
    <property type="entry name" value="Ntn_CA"/>
    <property type="match status" value="1"/>
</dbReference>
<gene>
    <name evidence="5" type="ORF">NC998_19075</name>
</gene>
<evidence type="ECO:0000256" key="3">
    <source>
        <dbReference type="ARBA" id="ARBA00022801"/>
    </source>
</evidence>
<dbReference type="RefSeq" id="WP_190442905.1">
    <property type="nucleotide sequence ID" value="NZ_JAMPKM010000013.1"/>
</dbReference>
<dbReference type="Gene3D" id="1.10.439.10">
    <property type="entry name" value="Penicillin Amidohydrolase, domain 1"/>
    <property type="match status" value="1"/>
</dbReference>
<keyword evidence="3" id="KW-0378">Hydrolase</keyword>
<dbReference type="SUPFAM" id="SSF56235">
    <property type="entry name" value="N-terminal nucleophile aminohydrolases (Ntn hydrolases)"/>
    <property type="match status" value="1"/>
</dbReference>
<dbReference type="InterPro" id="IPR029055">
    <property type="entry name" value="Ntn_hydrolases_N"/>
</dbReference>